<dbReference type="Pfam" id="PF07238">
    <property type="entry name" value="PilZ"/>
    <property type="match status" value="1"/>
</dbReference>
<evidence type="ECO:0000259" key="1">
    <source>
        <dbReference type="Pfam" id="PF07238"/>
    </source>
</evidence>
<dbReference type="Proteomes" id="UP001364224">
    <property type="component" value="Unassembled WGS sequence"/>
</dbReference>
<name>A0ABU8B1Q9_9BRAD</name>
<organism evidence="2 3">
    <name type="scientific">Bradyrhizobium algeriense</name>
    <dbReference type="NCBI Taxonomy" id="634784"/>
    <lineage>
        <taxon>Bacteria</taxon>
        <taxon>Pseudomonadati</taxon>
        <taxon>Pseudomonadota</taxon>
        <taxon>Alphaproteobacteria</taxon>
        <taxon>Hyphomicrobiales</taxon>
        <taxon>Nitrobacteraceae</taxon>
        <taxon>Bradyrhizobium</taxon>
    </lineage>
</organism>
<dbReference type="EMBL" id="JAZHRV010000001">
    <property type="protein sequence ID" value="MEH2552479.1"/>
    <property type="molecule type" value="Genomic_DNA"/>
</dbReference>
<gene>
    <name evidence="2" type="ORF">V1286_000008</name>
</gene>
<feature type="domain" description="PilZ" evidence="1">
    <location>
        <begin position="13"/>
        <end position="81"/>
    </location>
</feature>
<reference evidence="2 3" key="1">
    <citation type="submission" date="2024-02" db="EMBL/GenBank/DDBJ databases">
        <title>Adaptive strategies in a cosmopolitan and abundant soil bacterium.</title>
        <authorList>
            <person name="Carini P."/>
        </authorList>
    </citation>
    <scope>NUCLEOTIDE SEQUENCE [LARGE SCALE GENOMIC DNA]</scope>
    <source>
        <strain evidence="2 3">AZCC 1608</strain>
    </source>
</reference>
<keyword evidence="3" id="KW-1185">Reference proteome</keyword>
<evidence type="ECO:0000313" key="2">
    <source>
        <dbReference type="EMBL" id="MEH2552479.1"/>
    </source>
</evidence>
<dbReference type="SUPFAM" id="SSF141371">
    <property type="entry name" value="PilZ domain-like"/>
    <property type="match status" value="1"/>
</dbReference>
<dbReference type="InterPro" id="IPR009875">
    <property type="entry name" value="PilZ_domain"/>
</dbReference>
<proteinExistence type="predicted"/>
<dbReference type="Gene3D" id="2.40.10.220">
    <property type="entry name" value="predicted glycosyltransferase like domains"/>
    <property type="match status" value="1"/>
</dbReference>
<evidence type="ECO:0000313" key="3">
    <source>
        <dbReference type="Proteomes" id="UP001364224"/>
    </source>
</evidence>
<sequence length="82" mass="9204">MVDEHRIAPRRRLLKAGKISFGGGAAFDCTVRNLSETGAALEVISPVGIPERFTLVIEADHLHLPCRVVWRKERRIGVHFET</sequence>
<comment type="caution">
    <text evidence="2">The sequence shown here is derived from an EMBL/GenBank/DDBJ whole genome shotgun (WGS) entry which is preliminary data.</text>
</comment>
<accession>A0ABU8B1Q9</accession>
<protein>
    <recommendedName>
        <fullName evidence="1">PilZ domain-containing protein</fullName>
    </recommendedName>
</protein>